<keyword evidence="2" id="KW-0963">Cytoplasm</keyword>
<name>A0ABP0EBF5_9ASCO</name>
<evidence type="ECO:0000313" key="5">
    <source>
        <dbReference type="EMBL" id="CAK7905054.1"/>
    </source>
</evidence>
<evidence type="ECO:0000256" key="3">
    <source>
        <dbReference type="SAM" id="MobiDB-lite"/>
    </source>
</evidence>
<organism evidence="5 6">
    <name type="scientific">[Candida] anglica</name>
    <dbReference type="NCBI Taxonomy" id="148631"/>
    <lineage>
        <taxon>Eukaryota</taxon>
        <taxon>Fungi</taxon>
        <taxon>Dikarya</taxon>
        <taxon>Ascomycota</taxon>
        <taxon>Saccharomycotina</taxon>
        <taxon>Pichiomycetes</taxon>
        <taxon>Debaryomycetaceae</taxon>
        <taxon>Kurtzmaniella</taxon>
    </lineage>
</organism>
<dbReference type="EMBL" id="OZ004256">
    <property type="protein sequence ID" value="CAK7905054.1"/>
    <property type="molecule type" value="Genomic_DNA"/>
</dbReference>
<dbReference type="InterPro" id="IPR019084">
    <property type="entry name" value="STM1-like_N"/>
</dbReference>
<evidence type="ECO:0000256" key="2">
    <source>
        <dbReference type="ARBA" id="ARBA00022490"/>
    </source>
</evidence>
<feature type="region of interest" description="Disordered" evidence="3">
    <location>
        <begin position="164"/>
        <end position="264"/>
    </location>
</feature>
<dbReference type="SMART" id="SM01233">
    <property type="entry name" value="HABP4_PAI-RBP1"/>
    <property type="match status" value="1"/>
</dbReference>
<accession>A0ABP0EBF5</accession>
<feature type="compositionally biased region" description="Basic and acidic residues" evidence="3">
    <location>
        <begin position="172"/>
        <end position="187"/>
    </location>
</feature>
<dbReference type="InterPro" id="IPR006861">
    <property type="entry name" value="HABP4_PAIRBP1-bd"/>
</dbReference>
<evidence type="ECO:0000256" key="1">
    <source>
        <dbReference type="ARBA" id="ARBA00004496"/>
    </source>
</evidence>
<feature type="compositionally biased region" description="Basic and acidic residues" evidence="3">
    <location>
        <begin position="86"/>
        <end position="101"/>
    </location>
</feature>
<feature type="region of interest" description="Disordered" evidence="3">
    <location>
        <begin position="1"/>
        <end position="141"/>
    </location>
</feature>
<comment type="subcellular location">
    <subcellularLocation>
        <location evidence="1">Cytoplasm</location>
    </subcellularLocation>
</comment>
<dbReference type="Proteomes" id="UP001497600">
    <property type="component" value="Chromosome D"/>
</dbReference>
<keyword evidence="5" id="KW-0689">Ribosomal protein</keyword>
<reference evidence="5 6" key="1">
    <citation type="submission" date="2024-01" db="EMBL/GenBank/DDBJ databases">
        <authorList>
            <consortium name="Genoscope - CEA"/>
            <person name="William W."/>
        </authorList>
    </citation>
    <scope>NUCLEOTIDE SEQUENCE [LARGE SCALE GENOMIC DNA]</scope>
    <source>
        <strain evidence="5 6">29B2s-10</strain>
    </source>
</reference>
<dbReference type="Pfam" id="PF09598">
    <property type="entry name" value="Stm1_N"/>
    <property type="match status" value="1"/>
</dbReference>
<keyword evidence="5" id="KW-0687">Ribonucleoprotein</keyword>
<gene>
    <name evidence="5" type="ORF">CAAN4_D12310</name>
</gene>
<feature type="compositionally biased region" description="Acidic residues" evidence="3">
    <location>
        <begin position="124"/>
        <end position="134"/>
    </location>
</feature>
<evidence type="ECO:0000259" key="4">
    <source>
        <dbReference type="SMART" id="SM01233"/>
    </source>
</evidence>
<sequence>MSFENKNLFHLLGNDVEDDTTPAPAPKEIVRNTGSSKKADVPPASADPSKAKKKAKVTGNEGALKNKVNNKTVPGPSATPSKHSKKSFDRHSRSGKTDSAKKLKQGWGSDDKRDVDESAAAADAEAEAEDEANTVDESPAVQKKSLQDYFAELALKKDEFASKTVRKANQGAEDKWTESETITKDQEAFIQPTQGKKLKSKAPKEKKFLDIDAKFADETSSAPKKTFESKRPARGRGGKATSSRKPASSGAAKPAVDDKNFPSL</sequence>
<keyword evidence="6" id="KW-1185">Reference proteome</keyword>
<dbReference type="GO" id="GO:0005840">
    <property type="term" value="C:ribosome"/>
    <property type="evidence" value="ECO:0007669"/>
    <property type="project" value="UniProtKB-KW"/>
</dbReference>
<feature type="domain" description="Hyaluronan/mRNA-binding protein" evidence="4">
    <location>
        <begin position="84"/>
        <end position="171"/>
    </location>
</feature>
<feature type="compositionally biased region" description="Basic and acidic residues" evidence="3">
    <location>
        <begin position="202"/>
        <end position="217"/>
    </location>
</feature>
<proteinExistence type="predicted"/>
<feature type="compositionally biased region" description="Basic and acidic residues" evidence="3">
    <location>
        <begin position="255"/>
        <end position="264"/>
    </location>
</feature>
<protein>
    <submittedName>
        <fullName evidence="5">60S ribosomal protein CAALFM_C304810CA</fullName>
    </submittedName>
</protein>
<evidence type="ECO:0000313" key="6">
    <source>
        <dbReference type="Proteomes" id="UP001497600"/>
    </source>
</evidence>
<dbReference type="Gene3D" id="6.10.140.1040">
    <property type="match status" value="1"/>
</dbReference>